<evidence type="ECO:0000313" key="4">
    <source>
        <dbReference type="Proteomes" id="UP001139887"/>
    </source>
</evidence>
<dbReference type="EMBL" id="JANBUW010000273">
    <property type="protein sequence ID" value="KAJ2847715.1"/>
    <property type="molecule type" value="Genomic_DNA"/>
</dbReference>
<sequence>MSESIQDPWSVENAQLLERLALNEDVKVSWPELRGIIRQRLAQVVEQLSQSKQEEEAAPKEPETSEKRKHSEIEVDKEPGDPKGQKSLDIDAKPQDVEATEDSKEATQTPPASAAAESTSSSGLAPLATETNGYMEERARDIGDLEDRISYSLHSFDEAPFTIQRIAELLTWPERHYRNVLKFLRAVERVVYVTSTVEEFPTSMHNDEARSSKEEATSGEKSECVGGAKNGVQAHKAADDKKDTFVGGSKDEGKGDEEPIEAADKPKWDASSVPDIPPLDASDTGILHIRPTAADDKDALRSKIQGTMDPAVPVFIDEPDGTNSKVTVVPVHPEATVTEATTDESRS</sequence>
<comment type="similarity">
    <text evidence="1">Belongs to the PPP4R2 family.</text>
</comment>
<dbReference type="GO" id="GO:0005737">
    <property type="term" value="C:cytoplasm"/>
    <property type="evidence" value="ECO:0007669"/>
    <property type="project" value="TreeGrafter"/>
</dbReference>
<reference evidence="3" key="1">
    <citation type="submission" date="2022-07" db="EMBL/GenBank/DDBJ databases">
        <title>Phylogenomic reconstructions and comparative analyses of Kickxellomycotina fungi.</title>
        <authorList>
            <person name="Reynolds N.K."/>
            <person name="Stajich J.E."/>
            <person name="Barry K."/>
            <person name="Grigoriev I.V."/>
            <person name="Crous P."/>
            <person name="Smith M.E."/>
        </authorList>
    </citation>
    <scope>NUCLEOTIDE SEQUENCE</scope>
    <source>
        <strain evidence="3">NRRL 1566</strain>
    </source>
</reference>
<comment type="caution">
    <text evidence="3">The sequence shown here is derived from an EMBL/GenBank/DDBJ whole genome shotgun (WGS) entry which is preliminary data.</text>
</comment>
<dbReference type="GO" id="GO:0005634">
    <property type="term" value="C:nucleus"/>
    <property type="evidence" value="ECO:0007669"/>
    <property type="project" value="TreeGrafter"/>
</dbReference>
<dbReference type="AlphaFoldDB" id="A0A9W8IDI4"/>
<dbReference type="PANTHER" id="PTHR16487">
    <property type="entry name" value="PPP4R2-RELATED PROTEIN"/>
    <property type="match status" value="1"/>
</dbReference>
<feature type="compositionally biased region" description="Basic and acidic residues" evidence="2">
    <location>
        <begin position="52"/>
        <end position="105"/>
    </location>
</feature>
<proteinExistence type="inferred from homology"/>
<feature type="region of interest" description="Disordered" evidence="2">
    <location>
        <begin position="203"/>
        <end position="298"/>
    </location>
</feature>
<dbReference type="GO" id="GO:0019888">
    <property type="term" value="F:protein phosphatase regulator activity"/>
    <property type="evidence" value="ECO:0007669"/>
    <property type="project" value="InterPro"/>
</dbReference>
<dbReference type="Proteomes" id="UP001139887">
    <property type="component" value="Unassembled WGS sequence"/>
</dbReference>
<protein>
    <submittedName>
        <fullName evidence="3">Uncharacterized protein</fullName>
    </submittedName>
</protein>
<feature type="region of interest" description="Disordered" evidence="2">
    <location>
        <begin position="46"/>
        <end position="133"/>
    </location>
</feature>
<dbReference type="Pfam" id="PF09184">
    <property type="entry name" value="PPP4R2"/>
    <property type="match status" value="1"/>
</dbReference>
<evidence type="ECO:0000256" key="1">
    <source>
        <dbReference type="ARBA" id="ARBA00009207"/>
    </source>
</evidence>
<feature type="compositionally biased region" description="Basic and acidic residues" evidence="2">
    <location>
        <begin position="205"/>
        <end position="223"/>
    </location>
</feature>
<organism evidence="3 4">
    <name type="scientific">Coemansia brasiliensis</name>
    <dbReference type="NCBI Taxonomy" id="2650707"/>
    <lineage>
        <taxon>Eukaryota</taxon>
        <taxon>Fungi</taxon>
        <taxon>Fungi incertae sedis</taxon>
        <taxon>Zoopagomycota</taxon>
        <taxon>Kickxellomycotina</taxon>
        <taxon>Kickxellomycetes</taxon>
        <taxon>Kickxellales</taxon>
        <taxon>Kickxellaceae</taxon>
        <taxon>Coemansia</taxon>
    </lineage>
</organism>
<dbReference type="InterPro" id="IPR015267">
    <property type="entry name" value="PPP4R2"/>
</dbReference>
<feature type="compositionally biased region" description="Basic and acidic residues" evidence="2">
    <location>
        <begin position="236"/>
        <end position="268"/>
    </location>
</feature>
<dbReference type="GO" id="GO:0030289">
    <property type="term" value="C:protein phosphatase 4 complex"/>
    <property type="evidence" value="ECO:0007669"/>
    <property type="project" value="InterPro"/>
</dbReference>
<gene>
    <name evidence="3" type="ORF">IWW36_003711</name>
</gene>
<name>A0A9W8IDI4_9FUNG</name>
<dbReference type="PANTHER" id="PTHR16487:SF0">
    <property type="entry name" value="PROTEIN PHOSPHATASE 4 REGULATORY SUBUNIT 2-RELATED"/>
    <property type="match status" value="1"/>
</dbReference>
<evidence type="ECO:0000313" key="3">
    <source>
        <dbReference type="EMBL" id="KAJ2847715.1"/>
    </source>
</evidence>
<feature type="compositionally biased region" description="Low complexity" evidence="2">
    <location>
        <begin position="106"/>
        <end position="122"/>
    </location>
</feature>
<keyword evidence="4" id="KW-1185">Reference proteome</keyword>
<dbReference type="OrthoDB" id="341898at2759"/>
<evidence type="ECO:0000256" key="2">
    <source>
        <dbReference type="SAM" id="MobiDB-lite"/>
    </source>
</evidence>
<accession>A0A9W8IDI4</accession>